<sequence length="178" mass="19582">MSDLDAPVPLLGFAAWSGTGKTTLLCAVLPRLRAAGLRVGLVKHAHHHFDIDHPGKDSYELRQAGAGQVLVASRHRWALIRETPECGSDPALDALIGQLDLGRLDLVLVEGFRHLRFPKIELHRPVLGKPLLYPDDDSIIAIAHDGVIDPPPSIPSLSINEPEAVAELIIRYVREWNR</sequence>
<dbReference type="InterPro" id="IPR004435">
    <property type="entry name" value="MobB_dom"/>
</dbReference>
<accession>A0A369C9S2</accession>
<dbReference type="Proteomes" id="UP000252707">
    <property type="component" value="Unassembled WGS sequence"/>
</dbReference>
<comment type="caution">
    <text evidence="2">The sequence shown here is derived from an EMBL/GenBank/DDBJ whole genome shotgun (WGS) entry which is preliminary data.</text>
</comment>
<dbReference type="RefSeq" id="WP_114279756.1">
    <property type="nucleotide sequence ID" value="NZ_QPJY01000004.1"/>
</dbReference>
<feature type="domain" description="Molybdopterin-guanine dinucleotide biosynthesis protein B (MobB)" evidence="1">
    <location>
        <begin position="11"/>
        <end position="145"/>
    </location>
</feature>
<evidence type="ECO:0000313" key="3">
    <source>
        <dbReference type="Proteomes" id="UP000252707"/>
    </source>
</evidence>
<dbReference type="OrthoDB" id="9788394at2"/>
<dbReference type="Gene3D" id="3.40.50.300">
    <property type="entry name" value="P-loop containing nucleotide triphosphate hydrolases"/>
    <property type="match status" value="1"/>
</dbReference>
<organism evidence="2 3">
    <name type="scientific">Thioalbus denitrificans</name>
    <dbReference type="NCBI Taxonomy" id="547122"/>
    <lineage>
        <taxon>Bacteria</taxon>
        <taxon>Pseudomonadati</taxon>
        <taxon>Pseudomonadota</taxon>
        <taxon>Gammaproteobacteria</taxon>
        <taxon>Chromatiales</taxon>
        <taxon>Ectothiorhodospiraceae</taxon>
        <taxon>Thioalbus</taxon>
    </lineage>
</organism>
<dbReference type="InterPro" id="IPR052539">
    <property type="entry name" value="MGD_biosynthesis_adapter"/>
</dbReference>
<dbReference type="Pfam" id="PF03205">
    <property type="entry name" value="MobB"/>
    <property type="match status" value="1"/>
</dbReference>
<dbReference type="GO" id="GO:0006777">
    <property type="term" value="P:Mo-molybdopterin cofactor biosynthetic process"/>
    <property type="evidence" value="ECO:0007669"/>
    <property type="project" value="InterPro"/>
</dbReference>
<evidence type="ECO:0000259" key="1">
    <source>
        <dbReference type="Pfam" id="PF03205"/>
    </source>
</evidence>
<dbReference type="FunFam" id="3.40.50.300:FF:000920">
    <property type="entry name" value="Molybdopterin-guanine dinucleotide biosynthesis protein B"/>
    <property type="match status" value="1"/>
</dbReference>
<reference evidence="2 3" key="1">
    <citation type="submission" date="2018-07" db="EMBL/GenBank/DDBJ databases">
        <title>Genomic Encyclopedia of Type Strains, Phase IV (KMG-IV): sequencing the most valuable type-strain genomes for metagenomic binning, comparative biology and taxonomic classification.</title>
        <authorList>
            <person name="Goeker M."/>
        </authorList>
    </citation>
    <scope>NUCLEOTIDE SEQUENCE [LARGE SCALE GENOMIC DNA]</scope>
    <source>
        <strain evidence="2 3">DSM 26407</strain>
    </source>
</reference>
<dbReference type="AlphaFoldDB" id="A0A369C9S2"/>
<dbReference type="NCBIfam" id="TIGR00176">
    <property type="entry name" value="mobB"/>
    <property type="match status" value="1"/>
</dbReference>
<dbReference type="EMBL" id="QPJY01000004">
    <property type="protein sequence ID" value="RCX30780.1"/>
    <property type="molecule type" value="Genomic_DNA"/>
</dbReference>
<keyword evidence="3" id="KW-1185">Reference proteome</keyword>
<proteinExistence type="predicted"/>
<gene>
    <name evidence="2" type="ORF">DFQ59_104218</name>
</gene>
<dbReference type="CDD" id="cd03116">
    <property type="entry name" value="MobB"/>
    <property type="match status" value="1"/>
</dbReference>
<dbReference type="PANTHER" id="PTHR40072">
    <property type="entry name" value="MOLYBDOPTERIN-GUANINE DINUCLEOTIDE BIOSYNTHESIS ADAPTER PROTEIN-RELATED"/>
    <property type="match status" value="1"/>
</dbReference>
<evidence type="ECO:0000313" key="2">
    <source>
        <dbReference type="EMBL" id="RCX30780.1"/>
    </source>
</evidence>
<name>A0A369C9S2_9GAMM</name>
<dbReference type="InterPro" id="IPR027417">
    <property type="entry name" value="P-loop_NTPase"/>
</dbReference>
<dbReference type="PANTHER" id="PTHR40072:SF1">
    <property type="entry name" value="MOLYBDOPTERIN-GUANINE DINUCLEOTIDE BIOSYNTHESIS ADAPTER PROTEIN"/>
    <property type="match status" value="1"/>
</dbReference>
<dbReference type="SUPFAM" id="SSF52540">
    <property type="entry name" value="P-loop containing nucleoside triphosphate hydrolases"/>
    <property type="match status" value="1"/>
</dbReference>
<dbReference type="GO" id="GO:0005525">
    <property type="term" value="F:GTP binding"/>
    <property type="evidence" value="ECO:0007669"/>
    <property type="project" value="InterPro"/>
</dbReference>
<protein>
    <submittedName>
        <fullName evidence="2">Molybdopterin guanine dinucleotide biosynthesis accessory protein MobB</fullName>
    </submittedName>
</protein>